<organism evidence="1">
    <name type="scientific">Hordeum vulgare subsp. vulgare</name>
    <name type="common">Domesticated barley</name>
    <dbReference type="NCBI Taxonomy" id="112509"/>
    <lineage>
        <taxon>Eukaryota</taxon>
        <taxon>Viridiplantae</taxon>
        <taxon>Streptophyta</taxon>
        <taxon>Embryophyta</taxon>
        <taxon>Tracheophyta</taxon>
        <taxon>Spermatophyta</taxon>
        <taxon>Magnoliopsida</taxon>
        <taxon>Liliopsida</taxon>
        <taxon>Poales</taxon>
        <taxon>Poaceae</taxon>
        <taxon>BOP clade</taxon>
        <taxon>Pooideae</taxon>
        <taxon>Triticodae</taxon>
        <taxon>Triticeae</taxon>
        <taxon>Hordeinae</taxon>
        <taxon>Hordeum</taxon>
    </lineage>
</organism>
<reference evidence="1" key="1">
    <citation type="journal article" date="2011" name="Plant Physiol.">
        <title>Comprehensive sequence analysis of 24,783 barley full-length cDNAs derived from 12 clone libraries.</title>
        <authorList>
            <person name="Matsumoto T."/>
            <person name="Tanaka T."/>
            <person name="Sakai H."/>
            <person name="Amano N."/>
            <person name="Kanamori H."/>
            <person name="Kurita K."/>
            <person name="Kikuta A."/>
            <person name="Kamiya K."/>
            <person name="Yamamoto M."/>
            <person name="Ikawa H."/>
            <person name="Fujii N."/>
            <person name="Hori K."/>
            <person name="Itoh T."/>
            <person name="Sato K."/>
        </authorList>
    </citation>
    <scope>NUCLEOTIDE SEQUENCE</scope>
    <source>
        <tissue evidence="1">Shoot</tissue>
    </source>
</reference>
<sequence length="96" mass="10274">MACSCSAARRRALPFVTSALCRRTTHPLPLMVGRSLGAALRPRASDNVRVACTSLCAEDLGGWRVPPRRRGVSPPLIAVLYDFLLFLASDVNGGHG</sequence>
<protein>
    <submittedName>
        <fullName evidence="1">Predicted protein</fullName>
    </submittedName>
</protein>
<proteinExistence type="evidence at transcript level"/>
<accession>F2D0N2</accession>
<dbReference type="AlphaFoldDB" id="F2D0N2"/>
<evidence type="ECO:0000313" key="1">
    <source>
        <dbReference type="EMBL" id="BAJ88653.1"/>
    </source>
</evidence>
<name>F2D0N2_HORVV</name>
<dbReference type="EMBL" id="AK357439">
    <property type="protein sequence ID" value="BAJ88653.1"/>
    <property type="molecule type" value="mRNA"/>
</dbReference>